<dbReference type="Proteomes" id="UP000315252">
    <property type="component" value="Unassembled WGS sequence"/>
</dbReference>
<keyword evidence="4" id="KW-1185">Reference proteome</keyword>
<reference evidence="3 4" key="1">
    <citation type="submission" date="2019-06" db="EMBL/GenBank/DDBJ databases">
        <title>Whole genome sequence for Rhodospirillaceae sp. R148.</title>
        <authorList>
            <person name="Wang G."/>
        </authorList>
    </citation>
    <scope>NUCLEOTIDE SEQUENCE [LARGE SCALE GENOMIC DNA]</scope>
    <source>
        <strain evidence="3 4">R148</strain>
    </source>
</reference>
<feature type="domain" description="Metallo-beta-lactamase" evidence="2">
    <location>
        <begin position="24"/>
        <end position="207"/>
    </location>
</feature>
<dbReference type="OrthoDB" id="9769355at2"/>
<evidence type="ECO:0000259" key="2">
    <source>
        <dbReference type="Pfam" id="PF12706"/>
    </source>
</evidence>
<evidence type="ECO:0000256" key="1">
    <source>
        <dbReference type="ARBA" id="ARBA00022801"/>
    </source>
</evidence>
<name>A0A545T3V9_9PROT</name>
<organism evidence="3 4">
    <name type="scientific">Denitrobaculum tricleocarpae</name>
    <dbReference type="NCBI Taxonomy" id="2591009"/>
    <lineage>
        <taxon>Bacteria</taxon>
        <taxon>Pseudomonadati</taxon>
        <taxon>Pseudomonadota</taxon>
        <taxon>Alphaproteobacteria</taxon>
        <taxon>Rhodospirillales</taxon>
        <taxon>Rhodospirillaceae</taxon>
        <taxon>Denitrobaculum</taxon>
    </lineage>
</organism>
<dbReference type="Pfam" id="PF12706">
    <property type="entry name" value="Lactamase_B_2"/>
    <property type="match status" value="1"/>
</dbReference>
<gene>
    <name evidence="3" type="ORF">FKG95_26205</name>
</gene>
<proteinExistence type="predicted"/>
<keyword evidence="1" id="KW-0378">Hydrolase</keyword>
<protein>
    <recommendedName>
        <fullName evidence="2">Metallo-beta-lactamase domain-containing protein</fullName>
    </recommendedName>
</protein>
<dbReference type="InterPro" id="IPR036866">
    <property type="entry name" value="RibonucZ/Hydroxyglut_hydro"/>
</dbReference>
<evidence type="ECO:0000313" key="4">
    <source>
        <dbReference type="Proteomes" id="UP000315252"/>
    </source>
</evidence>
<dbReference type="PANTHER" id="PTHR43546:SF9">
    <property type="entry name" value="L-ASCORBATE-6-PHOSPHATE LACTONASE ULAG-RELATED"/>
    <property type="match status" value="1"/>
</dbReference>
<dbReference type="EMBL" id="VHSH01000013">
    <property type="protein sequence ID" value="TQV71875.1"/>
    <property type="molecule type" value="Genomic_DNA"/>
</dbReference>
<dbReference type="InterPro" id="IPR001279">
    <property type="entry name" value="Metallo-B-lactamas"/>
</dbReference>
<dbReference type="PANTHER" id="PTHR43546">
    <property type="entry name" value="UPF0173 METAL-DEPENDENT HYDROLASE MJ1163-RELATED"/>
    <property type="match status" value="1"/>
</dbReference>
<dbReference type="AlphaFoldDB" id="A0A545T3V9"/>
<accession>A0A545T3V9</accession>
<dbReference type="SUPFAM" id="SSF56281">
    <property type="entry name" value="Metallo-hydrolase/oxidoreductase"/>
    <property type="match status" value="1"/>
</dbReference>
<dbReference type="InterPro" id="IPR050114">
    <property type="entry name" value="UPF0173_UPF0282_UlaG_hydrolase"/>
</dbReference>
<evidence type="ECO:0000313" key="3">
    <source>
        <dbReference type="EMBL" id="TQV71875.1"/>
    </source>
</evidence>
<dbReference type="GO" id="GO:0016787">
    <property type="term" value="F:hydrolase activity"/>
    <property type="evidence" value="ECO:0007669"/>
    <property type="project" value="UniProtKB-KW"/>
</dbReference>
<dbReference type="RefSeq" id="WP_142899422.1">
    <property type="nucleotide sequence ID" value="NZ_ML660064.1"/>
</dbReference>
<dbReference type="Gene3D" id="3.60.15.10">
    <property type="entry name" value="Ribonuclease Z/Hydroxyacylglutathione hydrolase-like"/>
    <property type="match status" value="1"/>
</dbReference>
<sequence length="484" mass="57059">MSELEVEFISHATLKIRGDFGTFLCDPWFLNEPVYNLSTWKFPAAAVPPEEVARDVDYLYITHSHEDHFHIPSIDYIDRNVQVYLPAYNEHPGMRALTVERVMRELGFHNIKKLHSWETVKLGGVTPFTVVPSAKTRDQDWENSGFVIEHPDCTLLNMNDNVNDEELCKEIKARWPKVDIGFIQSGGVTMFPGCFRMDEAEMREAAQKRKVAFRDQRRLMDFVTPARIAPFAGDFCWLDDKYFHNNWANRTTLKLFWEMIEQDYPDSGTEVVVLYPSDTWTMSGGVTRNHPEIDWDDMLGEVKKIKSLFQPKVDALNEWLHEVDLDDLEARSRRRCDIVQKWMTKDYIDFTSRFRLFIEGDRADFSFVLKASPEDGFAFDWDDDEPVQQTLYVPQHIWAGILQGKLMWNIIQWVGQADQHVDFTRDMGRFWFWLEYHVDLDSKNIQAVLDRKSHPGIENYIRPQYATFPQDWEWKKFKERKNVA</sequence>
<comment type="caution">
    <text evidence="3">The sequence shown here is derived from an EMBL/GenBank/DDBJ whole genome shotgun (WGS) entry which is preliminary data.</text>
</comment>